<dbReference type="EMBL" id="LLXE01000111">
    <property type="protein sequence ID" value="KUM62078.1"/>
    <property type="molecule type" value="Genomic_DNA"/>
</dbReference>
<organism evidence="1 2">
    <name type="scientific">Penicillium freii</name>
    <dbReference type="NCBI Taxonomy" id="48697"/>
    <lineage>
        <taxon>Eukaryota</taxon>
        <taxon>Fungi</taxon>
        <taxon>Dikarya</taxon>
        <taxon>Ascomycota</taxon>
        <taxon>Pezizomycotina</taxon>
        <taxon>Eurotiomycetes</taxon>
        <taxon>Eurotiomycetidae</taxon>
        <taxon>Eurotiales</taxon>
        <taxon>Aspergillaceae</taxon>
        <taxon>Penicillium</taxon>
    </lineage>
</organism>
<sequence>MESRGCKQKLRLWMRIHLHHVAECAPTKLRGSFVGRVSQFGYHLGTLIASGLAMEYPSTSCPTTSLSASPI</sequence>
<gene>
    <name evidence="1" type="ORF">ACN42_g5017</name>
</gene>
<keyword evidence="2" id="KW-1185">Reference proteome</keyword>
<reference evidence="1 2" key="1">
    <citation type="submission" date="2015-10" db="EMBL/GenBank/DDBJ databases">
        <title>Genome sequencing of Penicillium freii.</title>
        <authorList>
            <person name="Nguyen H.D."/>
            <person name="Visagie C.M."/>
            <person name="Seifert K.A."/>
        </authorList>
    </citation>
    <scope>NUCLEOTIDE SEQUENCE [LARGE SCALE GENOMIC DNA]</scope>
    <source>
        <strain evidence="1 2">DAOM 242723</strain>
    </source>
</reference>
<name>A0A117NP92_PENFR</name>
<evidence type="ECO:0000313" key="1">
    <source>
        <dbReference type="EMBL" id="KUM62078.1"/>
    </source>
</evidence>
<evidence type="ECO:0000313" key="2">
    <source>
        <dbReference type="Proteomes" id="UP000055045"/>
    </source>
</evidence>
<dbReference type="AlphaFoldDB" id="A0A117NP92"/>
<proteinExistence type="predicted"/>
<comment type="caution">
    <text evidence="1">The sequence shown here is derived from an EMBL/GenBank/DDBJ whole genome shotgun (WGS) entry which is preliminary data.</text>
</comment>
<dbReference type="Proteomes" id="UP000055045">
    <property type="component" value="Unassembled WGS sequence"/>
</dbReference>
<protein>
    <submittedName>
        <fullName evidence="1">Uncharacterized protein</fullName>
    </submittedName>
</protein>
<accession>A0A117NP92</accession>